<evidence type="ECO:0000313" key="2">
    <source>
        <dbReference type="EMBL" id="MQS17488.1"/>
    </source>
</evidence>
<dbReference type="Proteomes" id="UP000450000">
    <property type="component" value="Unassembled WGS sequence"/>
</dbReference>
<dbReference type="AlphaFoldDB" id="A0A6N7L4E6"/>
<organism evidence="2 3">
    <name type="scientific">Streptomyces kaniharaensis</name>
    <dbReference type="NCBI Taxonomy" id="212423"/>
    <lineage>
        <taxon>Bacteria</taxon>
        <taxon>Bacillati</taxon>
        <taxon>Actinomycetota</taxon>
        <taxon>Actinomycetes</taxon>
        <taxon>Kitasatosporales</taxon>
        <taxon>Streptomycetaceae</taxon>
        <taxon>Streptomyces</taxon>
    </lineage>
</organism>
<protein>
    <submittedName>
        <fullName evidence="2">Uncharacterized protein</fullName>
    </submittedName>
</protein>
<keyword evidence="1" id="KW-0175">Coiled coil</keyword>
<gene>
    <name evidence="2" type="ORF">F7Q99_36215</name>
</gene>
<evidence type="ECO:0000256" key="1">
    <source>
        <dbReference type="SAM" id="Coils"/>
    </source>
</evidence>
<dbReference type="RefSeq" id="WP_153470509.1">
    <property type="nucleotide sequence ID" value="NZ_WBOF01000005.1"/>
</dbReference>
<accession>A0A6N7L4E6</accession>
<sequence>MHHDDPATGIETAIRSEIARDLTTMADHYEARYPEWADVRRDAYMLRQAARVAEFGWKPVRHPRRPDPDPAYLSEIDRLRASVADLMDRLDQAEAFVRAARETAEDSRREGHDLYLADFVAEFEQVRPVAERPAHGRLAAIGLEAVQLTDQWTTERRTALEDMGLPAGREPEDASTLDDAKREFERDAWDLIERLSGPLLKSFGG</sequence>
<feature type="coiled-coil region" evidence="1">
    <location>
        <begin position="76"/>
        <end position="110"/>
    </location>
</feature>
<dbReference type="EMBL" id="WBOF01000005">
    <property type="protein sequence ID" value="MQS17488.1"/>
    <property type="molecule type" value="Genomic_DNA"/>
</dbReference>
<evidence type="ECO:0000313" key="3">
    <source>
        <dbReference type="Proteomes" id="UP000450000"/>
    </source>
</evidence>
<keyword evidence="3" id="KW-1185">Reference proteome</keyword>
<reference evidence="2 3" key="1">
    <citation type="submission" date="2019-09" db="EMBL/GenBank/DDBJ databases">
        <title>Genome Sequences of Streptomyces kaniharaensis ATCC 21070.</title>
        <authorList>
            <person name="Zhu W."/>
            <person name="De Crecy-Lagard V."/>
            <person name="Richards N.G."/>
        </authorList>
    </citation>
    <scope>NUCLEOTIDE SEQUENCE [LARGE SCALE GENOMIC DNA]</scope>
    <source>
        <strain evidence="2 3">SF-557</strain>
    </source>
</reference>
<name>A0A6N7L4E6_9ACTN</name>
<proteinExistence type="predicted"/>
<comment type="caution">
    <text evidence="2">The sequence shown here is derived from an EMBL/GenBank/DDBJ whole genome shotgun (WGS) entry which is preliminary data.</text>
</comment>